<reference evidence="2" key="1">
    <citation type="submission" date="2025-08" db="UniProtKB">
        <authorList>
            <consortium name="Ensembl"/>
        </authorList>
    </citation>
    <scope>IDENTIFICATION</scope>
</reference>
<accession>A0A674BXT9</accession>
<evidence type="ECO:0000313" key="3">
    <source>
        <dbReference type="Proteomes" id="UP000472277"/>
    </source>
</evidence>
<dbReference type="GeneTree" id="ENSGT00390000013374"/>
<dbReference type="AlphaFoldDB" id="A0A674BXT9"/>
<sequence>MGCPPQSNFSSLGSNPTEKYRRKYLRLHKAARAMIFENAALCDEVAHLEEKFVRVKEEHRFLLKSLSHYQSVSEGEMLTAASTSSNPPVTFSSSPTWGHVYTRLPVADRGSRRPVFPIVLGDLTVYSLGDVCVSSWPGSTQPVEGQCLGQL</sequence>
<name>A0A674BXT9_SALTR</name>
<evidence type="ECO:0000259" key="1">
    <source>
        <dbReference type="Pfam" id="PF24237"/>
    </source>
</evidence>
<dbReference type="Proteomes" id="UP000472277">
    <property type="component" value="Chromosome 13"/>
</dbReference>
<dbReference type="InterPro" id="IPR056515">
    <property type="entry name" value="INO80E_N"/>
</dbReference>
<dbReference type="Ensembl" id="ENSSTUT00000081035.1">
    <property type="protein sequence ID" value="ENSSTUP00000076231.1"/>
    <property type="gene ID" value="ENSSTUG00000033328.1"/>
</dbReference>
<keyword evidence="3" id="KW-1185">Reference proteome</keyword>
<proteinExistence type="predicted"/>
<feature type="domain" description="INO80 complex subunit E N-terminal" evidence="1">
    <location>
        <begin position="19"/>
        <end position="66"/>
    </location>
</feature>
<organism evidence="2 3">
    <name type="scientific">Salmo trutta</name>
    <name type="common">Brown trout</name>
    <dbReference type="NCBI Taxonomy" id="8032"/>
    <lineage>
        <taxon>Eukaryota</taxon>
        <taxon>Metazoa</taxon>
        <taxon>Chordata</taxon>
        <taxon>Craniata</taxon>
        <taxon>Vertebrata</taxon>
        <taxon>Euteleostomi</taxon>
        <taxon>Actinopterygii</taxon>
        <taxon>Neopterygii</taxon>
        <taxon>Teleostei</taxon>
        <taxon>Protacanthopterygii</taxon>
        <taxon>Salmoniformes</taxon>
        <taxon>Salmonidae</taxon>
        <taxon>Salmoninae</taxon>
        <taxon>Salmo</taxon>
    </lineage>
</organism>
<protein>
    <submittedName>
        <fullName evidence="2">Transforming growth factor beta regulator 1</fullName>
    </submittedName>
</protein>
<gene>
    <name evidence="2" type="primary">TBRG1</name>
</gene>
<reference evidence="2" key="2">
    <citation type="submission" date="2025-09" db="UniProtKB">
        <authorList>
            <consortium name="Ensembl"/>
        </authorList>
    </citation>
    <scope>IDENTIFICATION</scope>
</reference>
<dbReference type="Pfam" id="PF24237">
    <property type="entry name" value="INO80E"/>
    <property type="match status" value="1"/>
</dbReference>
<evidence type="ECO:0000313" key="2">
    <source>
        <dbReference type="Ensembl" id="ENSSTUP00000076231.1"/>
    </source>
</evidence>